<evidence type="ECO:0000313" key="2">
    <source>
        <dbReference type="EMBL" id="NMH59250.1"/>
    </source>
</evidence>
<reference evidence="2 3" key="1">
    <citation type="submission" date="2020-03" db="EMBL/GenBank/DDBJ databases">
        <title>Alteromonas ponticola sp. nov., isolated from seawater.</title>
        <authorList>
            <person name="Yoon J.-H."/>
            <person name="Kim Y.-O."/>
        </authorList>
    </citation>
    <scope>NUCLEOTIDE SEQUENCE [LARGE SCALE GENOMIC DNA]</scope>
    <source>
        <strain evidence="2 3">MYP5</strain>
    </source>
</reference>
<keyword evidence="3" id="KW-1185">Reference proteome</keyword>
<sequence>MMNSRTTGGIAALYAGCAYIFGFAVLAFLLSPEQAAAWTKAQKLEFLIANQTLLSVWNSVIYTLFGIVLVFLTIALDARISQAQSIGRGAAKVLGFIWAGLLIASGMIANVGMQKVITLYPSEPEFAMSLWQTLGAIQDGLGGGVEVIGGLWVLMISVIALRSKALPNTLNYIGLLVGIAGCITIVPGLSEAGAVFGLGQILWFLWLSLVLFKHDTARS</sequence>
<gene>
    <name evidence="2" type="ORF">HCJ96_04350</name>
</gene>
<feature type="transmembrane region" description="Helical" evidence="1">
    <location>
        <begin position="12"/>
        <end position="30"/>
    </location>
</feature>
<dbReference type="EMBL" id="JAATNW010000002">
    <property type="protein sequence ID" value="NMH59250.1"/>
    <property type="molecule type" value="Genomic_DNA"/>
</dbReference>
<evidence type="ECO:0000313" key="3">
    <source>
        <dbReference type="Proteomes" id="UP000709336"/>
    </source>
</evidence>
<feature type="transmembrane region" description="Helical" evidence="1">
    <location>
        <begin position="56"/>
        <end position="76"/>
    </location>
</feature>
<feature type="transmembrane region" description="Helical" evidence="1">
    <location>
        <begin position="96"/>
        <end position="120"/>
    </location>
</feature>
<evidence type="ECO:0008006" key="4">
    <source>
        <dbReference type="Google" id="ProtNLM"/>
    </source>
</evidence>
<keyword evidence="1" id="KW-1133">Transmembrane helix</keyword>
<protein>
    <recommendedName>
        <fullName evidence="4">DUF4386 family protein</fullName>
    </recommendedName>
</protein>
<dbReference type="RefSeq" id="WP_169209813.1">
    <property type="nucleotide sequence ID" value="NZ_JAATNW010000002.1"/>
</dbReference>
<keyword evidence="1" id="KW-0472">Membrane</keyword>
<evidence type="ECO:0000256" key="1">
    <source>
        <dbReference type="SAM" id="Phobius"/>
    </source>
</evidence>
<proteinExistence type="predicted"/>
<keyword evidence="1" id="KW-0812">Transmembrane</keyword>
<organism evidence="2 3">
    <name type="scientific">Alteromonas ponticola</name>
    <dbReference type="NCBI Taxonomy" id="2720613"/>
    <lineage>
        <taxon>Bacteria</taxon>
        <taxon>Pseudomonadati</taxon>
        <taxon>Pseudomonadota</taxon>
        <taxon>Gammaproteobacteria</taxon>
        <taxon>Alteromonadales</taxon>
        <taxon>Alteromonadaceae</taxon>
        <taxon>Alteromonas/Salinimonas group</taxon>
        <taxon>Alteromonas</taxon>
    </lineage>
</organism>
<feature type="transmembrane region" description="Helical" evidence="1">
    <location>
        <begin position="170"/>
        <end position="189"/>
    </location>
</feature>
<name>A0ABX1QYD2_9ALTE</name>
<dbReference type="Proteomes" id="UP000709336">
    <property type="component" value="Unassembled WGS sequence"/>
</dbReference>
<accession>A0ABX1QYD2</accession>
<comment type="caution">
    <text evidence="2">The sequence shown here is derived from an EMBL/GenBank/DDBJ whole genome shotgun (WGS) entry which is preliminary data.</text>
</comment>
<feature type="transmembrane region" description="Helical" evidence="1">
    <location>
        <begin position="140"/>
        <end position="161"/>
    </location>
</feature>
<feature type="transmembrane region" description="Helical" evidence="1">
    <location>
        <begin position="195"/>
        <end position="212"/>
    </location>
</feature>